<protein>
    <submittedName>
        <fullName evidence="1">Uncharacterized protein</fullName>
    </submittedName>
</protein>
<name>A0A0E9PM81_ANGAN</name>
<organism evidence="1">
    <name type="scientific">Anguilla anguilla</name>
    <name type="common">European freshwater eel</name>
    <name type="synonym">Muraena anguilla</name>
    <dbReference type="NCBI Taxonomy" id="7936"/>
    <lineage>
        <taxon>Eukaryota</taxon>
        <taxon>Metazoa</taxon>
        <taxon>Chordata</taxon>
        <taxon>Craniata</taxon>
        <taxon>Vertebrata</taxon>
        <taxon>Euteleostomi</taxon>
        <taxon>Actinopterygii</taxon>
        <taxon>Neopterygii</taxon>
        <taxon>Teleostei</taxon>
        <taxon>Anguilliformes</taxon>
        <taxon>Anguillidae</taxon>
        <taxon>Anguilla</taxon>
    </lineage>
</organism>
<proteinExistence type="predicted"/>
<dbReference type="EMBL" id="GBXM01103190">
    <property type="protein sequence ID" value="JAH05387.1"/>
    <property type="molecule type" value="Transcribed_RNA"/>
</dbReference>
<reference evidence="1" key="2">
    <citation type="journal article" date="2015" name="Fish Shellfish Immunol.">
        <title>Early steps in the European eel (Anguilla anguilla)-Vibrio vulnificus interaction in the gills: Role of the RtxA13 toxin.</title>
        <authorList>
            <person name="Callol A."/>
            <person name="Pajuelo D."/>
            <person name="Ebbesson L."/>
            <person name="Teles M."/>
            <person name="MacKenzie S."/>
            <person name="Amaro C."/>
        </authorList>
    </citation>
    <scope>NUCLEOTIDE SEQUENCE</scope>
</reference>
<accession>A0A0E9PM81</accession>
<reference evidence="1" key="1">
    <citation type="submission" date="2014-11" db="EMBL/GenBank/DDBJ databases">
        <authorList>
            <person name="Amaro Gonzalez C."/>
        </authorList>
    </citation>
    <scope>NUCLEOTIDE SEQUENCE</scope>
</reference>
<evidence type="ECO:0000313" key="1">
    <source>
        <dbReference type="EMBL" id="JAH05387.1"/>
    </source>
</evidence>
<sequence>MSYNTFPLPAK</sequence>